<evidence type="ECO:0000313" key="3">
    <source>
        <dbReference type="EMBL" id="QGW28950.1"/>
    </source>
</evidence>
<feature type="transmembrane region" description="Helical" evidence="1">
    <location>
        <begin position="88"/>
        <end position="105"/>
    </location>
</feature>
<dbReference type="Pfam" id="PF00892">
    <property type="entry name" value="EamA"/>
    <property type="match status" value="2"/>
</dbReference>
<dbReference type="EMBL" id="CP046566">
    <property type="protein sequence ID" value="QGW28950.1"/>
    <property type="molecule type" value="Genomic_DNA"/>
</dbReference>
<dbReference type="InterPro" id="IPR000620">
    <property type="entry name" value="EamA_dom"/>
</dbReference>
<gene>
    <name evidence="3" type="ORF">GLV81_13325</name>
</gene>
<protein>
    <submittedName>
        <fullName evidence="3">EamA family transporter</fullName>
    </submittedName>
</protein>
<dbReference type="AlphaFoldDB" id="A0A6I6GEW7"/>
<keyword evidence="1" id="KW-0472">Membrane</keyword>
<feature type="domain" description="EamA" evidence="2">
    <location>
        <begin position="141"/>
        <end position="278"/>
    </location>
</feature>
<keyword evidence="1" id="KW-0812">Transmembrane</keyword>
<dbReference type="PANTHER" id="PTHR22911:SF79">
    <property type="entry name" value="MOBA-LIKE NTP TRANSFERASE DOMAIN-CONTAINING PROTEIN"/>
    <property type="match status" value="1"/>
</dbReference>
<dbReference type="GO" id="GO:0016020">
    <property type="term" value="C:membrane"/>
    <property type="evidence" value="ECO:0007669"/>
    <property type="project" value="InterPro"/>
</dbReference>
<sequence length="291" mass="32451">MRLAFIKLHIAVLLAGFTAILGKLITLNEAALVWWRLLLSVVALLLLFAWLKKSVLTTRKTILQLLGIGSLVGIHWLCFFGSVKYGNVSIALVCFSAAGFFSALLEPIITRRKWRPIELLLGLMCMAGIYIIFHFDTRYKTGIMLGVAAAALSALFSILNKQMVNAKADGLQMTFWEMSGALITLSVAMPAYVMLRGDSMLPAPLDWLWLLVLALVCTVWAFFLQLQALQHISAVTLNLTYNLEPVYGILLAFIFFQENQYLHSTFFAGLIFIALAVAIQMWRVKQGLDEG</sequence>
<name>A0A6I6GEW7_9BACT</name>
<dbReference type="KEGG" id="fls:GLV81_13325"/>
<feature type="transmembrane region" description="Helical" evidence="1">
    <location>
        <begin position="32"/>
        <end position="51"/>
    </location>
</feature>
<dbReference type="InterPro" id="IPR037185">
    <property type="entry name" value="EmrE-like"/>
</dbReference>
<reference evidence="3 4" key="1">
    <citation type="submission" date="2019-11" db="EMBL/GenBank/DDBJ databases">
        <authorList>
            <person name="Im W.T."/>
        </authorList>
    </citation>
    <scope>NUCLEOTIDE SEQUENCE [LARGE SCALE GENOMIC DNA]</scope>
    <source>
        <strain evidence="3 4">SB-02</strain>
    </source>
</reference>
<accession>A0A6I6GEW7</accession>
<feature type="transmembrane region" description="Helical" evidence="1">
    <location>
        <begin position="171"/>
        <end position="195"/>
    </location>
</feature>
<feature type="transmembrane region" description="Helical" evidence="1">
    <location>
        <begin position="117"/>
        <end position="135"/>
    </location>
</feature>
<evidence type="ECO:0000313" key="4">
    <source>
        <dbReference type="Proteomes" id="UP000426027"/>
    </source>
</evidence>
<feature type="transmembrane region" description="Helical" evidence="1">
    <location>
        <begin position="238"/>
        <end position="256"/>
    </location>
</feature>
<feature type="domain" description="EamA" evidence="2">
    <location>
        <begin position="8"/>
        <end position="133"/>
    </location>
</feature>
<feature type="transmembrane region" description="Helical" evidence="1">
    <location>
        <begin position="63"/>
        <end position="82"/>
    </location>
</feature>
<organism evidence="3 4">
    <name type="scientific">Phnomibacter ginsenosidimutans</name>
    <dbReference type="NCBI Taxonomy" id="2676868"/>
    <lineage>
        <taxon>Bacteria</taxon>
        <taxon>Pseudomonadati</taxon>
        <taxon>Bacteroidota</taxon>
        <taxon>Chitinophagia</taxon>
        <taxon>Chitinophagales</taxon>
        <taxon>Chitinophagaceae</taxon>
        <taxon>Phnomibacter</taxon>
    </lineage>
</organism>
<evidence type="ECO:0000259" key="2">
    <source>
        <dbReference type="Pfam" id="PF00892"/>
    </source>
</evidence>
<dbReference type="Proteomes" id="UP000426027">
    <property type="component" value="Chromosome"/>
</dbReference>
<dbReference type="PANTHER" id="PTHR22911">
    <property type="entry name" value="ACYL-MALONYL CONDENSING ENZYME-RELATED"/>
    <property type="match status" value="1"/>
</dbReference>
<feature type="transmembrane region" description="Helical" evidence="1">
    <location>
        <begin position="262"/>
        <end position="282"/>
    </location>
</feature>
<evidence type="ECO:0000256" key="1">
    <source>
        <dbReference type="SAM" id="Phobius"/>
    </source>
</evidence>
<dbReference type="SUPFAM" id="SSF103481">
    <property type="entry name" value="Multidrug resistance efflux transporter EmrE"/>
    <property type="match status" value="2"/>
</dbReference>
<feature type="transmembrane region" description="Helical" evidence="1">
    <location>
        <begin position="141"/>
        <end position="159"/>
    </location>
</feature>
<dbReference type="RefSeq" id="WP_157479303.1">
    <property type="nucleotide sequence ID" value="NZ_CP046566.1"/>
</dbReference>
<keyword evidence="4" id="KW-1185">Reference proteome</keyword>
<keyword evidence="1" id="KW-1133">Transmembrane helix</keyword>
<feature type="transmembrane region" description="Helical" evidence="1">
    <location>
        <begin position="207"/>
        <end position="226"/>
    </location>
</feature>
<proteinExistence type="predicted"/>